<evidence type="ECO:0008006" key="6">
    <source>
        <dbReference type="Google" id="ProtNLM"/>
    </source>
</evidence>
<dbReference type="EMBL" id="KV878889">
    <property type="protein sequence ID" value="OJJ88565.1"/>
    <property type="molecule type" value="Genomic_DNA"/>
</dbReference>
<evidence type="ECO:0000313" key="5">
    <source>
        <dbReference type="Proteomes" id="UP000184300"/>
    </source>
</evidence>
<comment type="similarity">
    <text evidence="1">Belongs to the DCC1 family.</text>
</comment>
<evidence type="ECO:0000256" key="1">
    <source>
        <dbReference type="ARBA" id="ARBA00007017"/>
    </source>
</evidence>
<keyword evidence="2" id="KW-0235">DNA replication</keyword>
<dbReference type="PANTHER" id="PTHR13395:SF6">
    <property type="entry name" value="SISTER CHROMATID COHESION PROTEIN DCC1"/>
    <property type="match status" value="1"/>
</dbReference>
<protein>
    <recommendedName>
        <fullName evidence="6">Sister chromatid cohesion protein Dcc1</fullName>
    </recommendedName>
</protein>
<dbReference type="GO" id="GO:0034088">
    <property type="term" value="P:maintenance of mitotic sister chromatid cohesion"/>
    <property type="evidence" value="ECO:0007669"/>
    <property type="project" value="TreeGrafter"/>
</dbReference>
<name>A0A1L9VXD6_ASPGL</name>
<sequence>MSTQAARSIPFTHTTPQQGFKLLELSPELVELVSSNEAPTLELKSPPPSQSQSETYSQSQSESDEARDYVHLCTPDKTYQVRQVQSSNSLHILRPSTNAAVVENANEDDNNGDDDMDMDMNLNTETMTSIAKCGSTLELFMPKEGFSAVPFLVKTLGFYSRDEGRGNVDVDMVDDDEDEYARNAMNALFADIPVSKAQCEQGWVDLCAFVMRSNANANVPGVNCWRPSAMVKVDVWKGVVEGAVLQGINLEKQFLVNDLWKSVLDDNGEEPFPRGLFGAVVRRVCEDSTAPGEATRWTSIEKPRCIQWIGETYLEAKAPTVTSALGRSEFLNAWKDHLPESWRSEVALSKLPEGSYKLPDPTSICFVHEGDRQKLKKNLSTDASAATTAKKSRNWHELFKNQRRR</sequence>
<dbReference type="RefSeq" id="XP_022405241.1">
    <property type="nucleotide sequence ID" value="XM_022543151.1"/>
</dbReference>
<proteinExistence type="inferred from homology"/>
<dbReference type="Pfam" id="PF09724">
    <property type="entry name" value="Dcc1"/>
    <property type="match status" value="1"/>
</dbReference>
<dbReference type="GO" id="GO:0000785">
    <property type="term" value="C:chromatin"/>
    <property type="evidence" value="ECO:0007669"/>
    <property type="project" value="TreeGrafter"/>
</dbReference>
<evidence type="ECO:0000256" key="2">
    <source>
        <dbReference type="ARBA" id="ARBA00022705"/>
    </source>
</evidence>
<dbReference type="GO" id="GO:0000775">
    <property type="term" value="C:chromosome, centromeric region"/>
    <property type="evidence" value="ECO:0007669"/>
    <property type="project" value="TreeGrafter"/>
</dbReference>
<dbReference type="AlphaFoldDB" id="A0A1L9VXD6"/>
<dbReference type="GO" id="GO:0031390">
    <property type="term" value="C:Ctf18 RFC-like complex"/>
    <property type="evidence" value="ECO:0007669"/>
    <property type="project" value="InterPro"/>
</dbReference>
<dbReference type="Proteomes" id="UP000184300">
    <property type="component" value="Unassembled WGS sequence"/>
</dbReference>
<reference evidence="5" key="1">
    <citation type="journal article" date="2017" name="Genome Biol.">
        <title>Comparative genomics reveals high biological diversity and specific adaptations in the industrially and medically important fungal genus Aspergillus.</title>
        <authorList>
            <person name="de Vries R.P."/>
            <person name="Riley R."/>
            <person name="Wiebenga A."/>
            <person name="Aguilar-Osorio G."/>
            <person name="Amillis S."/>
            <person name="Uchima C.A."/>
            <person name="Anderluh G."/>
            <person name="Asadollahi M."/>
            <person name="Askin M."/>
            <person name="Barry K."/>
            <person name="Battaglia E."/>
            <person name="Bayram O."/>
            <person name="Benocci T."/>
            <person name="Braus-Stromeyer S.A."/>
            <person name="Caldana C."/>
            <person name="Canovas D."/>
            <person name="Cerqueira G.C."/>
            <person name="Chen F."/>
            <person name="Chen W."/>
            <person name="Choi C."/>
            <person name="Clum A."/>
            <person name="Dos Santos R.A."/>
            <person name="Damasio A.R."/>
            <person name="Diallinas G."/>
            <person name="Emri T."/>
            <person name="Fekete E."/>
            <person name="Flipphi M."/>
            <person name="Freyberg S."/>
            <person name="Gallo A."/>
            <person name="Gournas C."/>
            <person name="Habgood R."/>
            <person name="Hainaut M."/>
            <person name="Harispe M.L."/>
            <person name="Henrissat B."/>
            <person name="Hilden K.S."/>
            <person name="Hope R."/>
            <person name="Hossain A."/>
            <person name="Karabika E."/>
            <person name="Karaffa L."/>
            <person name="Karanyi Z."/>
            <person name="Krasevec N."/>
            <person name="Kuo A."/>
            <person name="Kusch H."/>
            <person name="LaButti K."/>
            <person name="Lagendijk E.L."/>
            <person name="Lapidus A."/>
            <person name="Levasseur A."/>
            <person name="Lindquist E."/>
            <person name="Lipzen A."/>
            <person name="Logrieco A.F."/>
            <person name="MacCabe A."/>
            <person name="Maekelae M.R."/>
            <person name="Malavazi I."/>
            <person name="Melin P."/>
            <person name="Meyer V."/>
            <person name="Mielnichuk N."/>
            <person name="Miskei M."/>
            <person name="Molnar A.P."/>
            <person name="Mule G."/>
            <person name="Ngan C.Y."/>
            <person name="Orejas M."/>
            <person name="Orosz E."/>
            <person name="Ouedraogo J.P."/>
            <person name="Overkamp K.M."/>
            <person name="Park H.-S."/>
            <person name="Perrone G."/>
            <person name="Piumi F."/>
            <person name="Punt P.J."/>
            <person name="Ram A.F."/>
            <person name="Ramon A."/>
            <person name="Rauscher S."/>
            <person name="Record E."/>
            <person name="Riano-Pachon D.M."/>
            <person name="Robert V."/>
            <person name="Roehrig J."/>
            <person name="Ruller R."/>
            <person name="Salamov A."/>
            <person name="Salih N.S."/>
            <person name="Samson R.A."/>
            <person name="Sandor E."/>
            <person name="Sanguinetti M."/>
            <person name="Schuetze T."/>
            <person name="Sepcic K."/>
            <person name="Shelest E."/>
            <person name="Sherlock G."/>
            <person name="Sophianopoulou V."/>
            <person name="Squina F.M."/>
            <person name="Sun H."/>
            <person name="Susca A."/>
            <person name="Todd R.B."/>
            <person name="Tsang A."/>
            <person name="Unkles S.E."/>
            <person name="van de Wiele N."/>
            <person name="van Rossen-Uffink D."/>
            <person name="Oliveira J.V."/>
            <person name="Vesth T.C."/>
            <person name="Visser J."/>
            <person name="Yu J.-H."/>
            <person name="Zhou M."/>
            <person name="Andersen M.R."/>
            <person name="Archer D.B."/>
            <person name="Baker S.E."/>
            <person name="Benoit I."/>
            <person name="Brakhage A.A."/>
            <person name="Braus G.H."/>
            <person name="Fischer R."/>
            <person name="Frisvad J.C."/>
            <person name="Goldman G.H."/>
            <person name="Houbraken J."/>
            <person name="Oakley B."/>
            <person name="Pocsi I."/>
            <person name="Scazzocchio C."/>
            <person name="Seiboth B."/>
            <person name="vanKuyk P.A."/>
            <person name="Wortman J."/>
            <person name="Dyer P.S."/>
            <person name="Grigoriev I.V."/>
        </authorList>
    </citation>
    <scope>NUCLEOTIDE SEQUENCE [LARGE SCALE GENOMIC DNA]</scope>
    <source>
        <strain evidence="5">CBS 516.65</strain>
    </source>
</reference>
<dbReference type="STRING" id="1160497.A0A1L9VXD6"/>
<evidence type="ECO:0000256" key="3">
    <source>
        <dbReference type="SAM" id="MobiDB-lite"/>
    </source>
</evidence>
<feature type="region of interest" description="Disordered" evidence="3">
    <location>
        <begin position="36"/>
        <end position="66"/>
    </location>
</feature>
<dbReference type="OrthoDB" id="5199543at2759"/>
<dbReference type="PANTHER" id="PTHR13395">
    <property type="entry name" value="SISTER CHROMATID COHESION PROTEIN DCC1-RELATED"/>
    <property type="match status" value="1"/>
</dbReference>
<gene>
    <name evidence="4" type="ORF">ASPGLDRAFT_22080</name>
</gene>
<feature type="compositionally biased region" description="Low complexity" evidence="3">
    <location>
        <begin position="50"/>
        <end position="61"/>
    </location>
</feature>
<accession>A0A1L9VXD6</accession>
<dbReference type="GeneID" id="34459412"/>
<dbReference type="GO" id="GO:0006260">
    <property type="term" value="P:DNA replication"/>
    <property type="evidence" value="ECO:0007669"/>
    <property type="project" value="UniProtKB-KW"/>
</dbReference>
<dbReference type="InterPro" id="IPR019128">
    <property type="entry name" value="Dcc1"/>
</dbReference>
<keyword evidence="5" id="KW-1185">Reference proteome</keyword>
<dbReference type="VEuPathDB" id="FungiDB:ASPGLDRAFT_22080"/>
<organism evidence="4 5">
    <name type="scientific">Aspergillus glaucus CBS 516.65</name>
    <dbReference type="NCBI Taxonomy" id="1160497"/>
    <lineage>
        <taxon>Eukaryota</taxon>
        <taxon>Fungi</taxon>
        <taxon>Dikarya</taxon>
        <taxon>Ascomycota</taxon>
        <taxon>Pezizomycotina</taxon>
        <taxon>Eurotiomycetes</taxon>
        <taxon>Eurotiomycetidae</taxon>
        <taxon>Eurotiales</taxon>
        <taxon>Aspergillaceae</taxon>
        <taxon>Aspergillus</taxon>
        <taxon>Aspergillus subgen. Aspergillus</taxon>
    </lineage>
</organism>
<evidence type="ECO:0000313" key="4">
    <source>
        <dbReference type="EMBL" id="OJJ88565.1"/>
    </source>
</evidence>